<evidence type="ECO:0000313" key="1">
    <source>
        <dbReference type="EMBL" id="CAE0830558.1"/>
    </source>
</evidence>
<organism evidence="1">
    <name type="scientific">Eutreptiella gymnastica</name>
    <dbReference type="NCBI Taxonomy" id="73025"/>
    <lineage>
        <taxon>Eukaryota</taxon>
        <taxon>Discoba</taxon>
        <taxon>Euglenozoa</taxon>
        <taxon>Euglenida</taxon>
        <taxon>Spirocuta</taxon>
        <taxon>Euglenophyceae</taxon>
        <taxon>Eutreptiales</taxon>
        <taxon>Eutreptiaceae</taxon>
        <taxon>Eutreptiella</taxon>
    </lineage>
</organism>
<gene>
    <name evidence="1" type="ORF">EGYM00163_LOCUS41839</name>
</gene>
<sequence>MSSVFQVREYLVAGIPRIHVLTVPKVMVQVGAMAIVHGRMSSAFQRRPPVRAKATVYGGMTSVLLIPVPEFGAVGILRFHVLTAPVAMAQVGAKAIVHGSRSSVFQRKVWHGVVGSSLLHVLSVLKIMVRPGAKAIVHG</sequence>
<dbReference type="AlphaFoldDB" id="A0A7S4GAG3"/>
<reference evidence="1" key="1">
    <citation type="submission" date="2021-01" db="EMBL/GenBank/DDBJ databases">
        <authorList>
            <person name="Corre E."/>
            <person name="Pelletier E."/>
            <person name="Niang G."/>
            <person name="Scheremetjew M."/>
            <person name="Finn R."/>
            <person name="Kale V."/>
            <person name="Holt S."/>
            <person name="Cochrane G."/>
            <person name="Meng A."/>
            <person name="Brown T."/>
            <person name="Cohen L."/>
        </authorList>
    </citation>
    <scope>NUCLEOTIDE SEQUENCE</scope>
    <source>
        <strain evidence="1">CCMP1594</strain>
    </source>
</reference>
<accession>A0A7S4GAG3</accession>
<protein>
    <submittedName>
        <fullName evidence="1">Uncharacterized protein</fullName>
    </submittedName>
</protein>
<name>A0A7S4GAG3_9EUGL</name>
<dbReference type="EMBL" id="HBJA01121591">
    <property type="protein sequence ID" value="CAE0830558.1"/>
    <property type="molecule type" value="Transcribed_RNA"/>
</dbReference>
<proteinExistence type="predicted"/>